<comment type="caution">
    <text evidence="2">The sequence shown here is derived from an EMBL/GenBank/DDBJ whole genome shotgun (WGS) entry which is preliminary data.</text>
</comment>
<evidence type="ECO:0000256" key="1">
    <source>
        <dbReference type="SAM" id="MobiDB-lite"/>
    </source>
</evidence>
<feature type="compositionally biased region" description="Polar residues" evidence="1">
    <location>
        <begin position="166"/>
        <end position="185"/>
    </location>
</feature>
<dbReference type="PANTHER" id="PTHR24192">
    <property type="entry name" value="ANKYRIN REPEAT DOMAIN 40"/>
    <property type="match status" value="1"/>
</dbReference>
<organism evidence="2 3">
    <name type="scientific">Geodia barretti</name>
    <name type="common">Barrett's horny sponge</name>
    <dbReference type="NCBI Taxonomy" id="519541"/>
    <lineage>
        <taxon>Eukaryota</taxon>
        <taxon>Metazoa</taxon>
        <taxon>Porifera</taxon>
        <taxon>Demospongiae</taxon>
        <taxon>Heteroscleromorpha</taxon>
        <taxon>Tetractinellida</taxon>
        <taxon>Astrophorina</taxon>
        <taxon>Geodiidae</taxon>
        <taxon>Geodia</taxon>
    </lineage>
</organism>
<dbReference type="InterPro" id="IPR039195">
    <property type="entry name" value="ANKRD40"/>
</dbReference>
<gene>
    <name evidence="2" type="ORF">GBAR_LOCUS24106</name>
</gene>
<evidence type="ECO:0000313" key="3">
    <source>
        <dbReference type="Proteomes" id="UP001174909"/>
    </source>
</evidence>
<sequence>TTCLLQLPSLPHPSPLLLKVRVSGSGESDFVEVEVAPPTYPALVSACCEELELSPSDVAKIRKLPNVLVRKDRDVQRMADGQELEVVLKGEGSIGGSLMSVISPPAVAASYPTTSVLTVNPFAPPTTAVLALSSQGVHMQRGSPVATAAMVTTEGLVTLKSDENGAGTSNHISGMTSDSGEVQNHTHSHTHQPGIVNGLQ</sequence>
<dbReference type="AlphaFoldDB" id="A0AA35X9R2"/>
<reference evidence="2" key="1">
    <citation type="submission" date="2023-03" db="EMBL/GenBank/DDBJ databases">
        <authorList>
            <person name="Steffen K."/>
            <person name="Cardenas P."/>
        </authorList>
    </citation>
    <scope>NUCLEOTIDE SEQUENCE</scope>
</reference>
<dbReference type="EMBL" id="CASHTH010003330">
    <property type="protein sequence ID" value="CAI8043495.1"/>
    <property type="molecule type" value="Genomic_DNA"/>
</dbReference>
<dbReference type="PANTHER" id="PTHR24192:SF3">
    <property type="entry name" value="ANKYRIN REPEAT DOMAIN 40"/>
    <property type="match status" value="1"/>
</dbReference>
<feature type="non-terminal residue" evidence="2">
    <location>
        <position position="1"/>
    </location>
</feature>
<feature type="region of interest" description="Disordered" evidence="1">
    <location>
        <begin position="161"/>
        <end position="200"/>
    </location>
</feature>
<accession>A0AA35X9R2</accession>
<dbReference type="Proteomes" id="UP001174909">
    <property type="component" value="Unassembled WGS sequence"/>
</dbReference>
<proteinExistence type="predicted"/>
<evidence type="ECO:0000313" key="2">
    <source>
        <dbReference type="EMBL" id="CAI8043495.1"/>
    </source>
</evidence>
<keyword evidence="3" id="KW-1185">Reference proteome</keyword>
<protein>
    <submittedName>
        <fullName evidence="2">Ankyrin repeat domain-containing protein 40</fullName>
    </submittedName>
</protein>
<name>A0AA35X9R2_GEOBA</name>